<reference evidence="2" key="1">
    <citation type="journal article" date="2020" name="Stud. Mycol.">
        <title>101 Dothideomycetes genomes: a test case for predicting lifestyles and emergence of pathogens.</title>
        <authorList>
            <person name="Haridas S."/>
            <person name="Albert R."/>
            <person name="Binder M."/>
            <person name="Bloem J."/>
            <person name="Labutti K."/>
            <person name="Salamov A."/>
            <person name="Andreopoulos B."/>
            <person name="Baker S."/>
            <person name="Barry K."/>
            <person name="Bills G."/>
            <person name="Bluhm B."/>
            <person name="Cannon C."/>
            <person name="Castanera R."/>
            <person name="Culley D."/>
            <person name="Daum C."/>
            <person name="Ezra D."/>
            <person name="Gonzalez J."/>
            <person name="Henrissat B."/>
            <person name="Kuo A."/>
            <person name="Liang C."/>
            <person name="Lipzen A."/>
            <person name="Lutzoni F."/>
            <person name="Magnuson J."/>
            <person name="Mondo S."/>
            <person name="Nolan M."/>
            <person name="Ohm R."/>
            <person name="Pangilinan J."/>
            <person name="Park H.-J."/>
            <person name="Ramirez L."/>
            <person name="Alfaro M."/>
            <person name="Sun H."/>
            <person name="Tritt A."/>
            <person name="Yoshinaga Y."/>
            <person name="Zwiers L.-H."/>
            <person name="Turgeon B."/>
            <person name="Goodwin S."/>
            <person name="Spatafora J."/>
            <person name="Crous P."/>
            <person name="Grigoriev I."/>
        </authorList>
    </citation>
    <scope>NUCLEOTIDE SEQUENCE</scope>
    <source>
        <strain evidence="2">CBS 122367</strain>
    </source>
</reference>
<dbReference type="AlphaFoldDB" id="A0A6G1J2Z7"/>
<dbReference type="Proteomes" id="UP000799291">
    <property type="component" value="Unassembled WGS sequence"/>
</dbReference>
<sequence>MAYNWDKLCKAQRDYPKPKYALDTIGKHLKKRPGDPYVLAWKASILLSQDGNTQDILNILTPFATRQPPITDLSLLSYSYKLLLEATRRHDFKTSLYLGTVGELGLKIWQNAAKMLSNRTARLELWSELFVAAMRQDCWEDVRFAIVQANKESPASKKTAYYSFILANQLAAEHKIKIGGAGAIPDMSYKIQLGVAHQKMKDAFEGSPRLPDQAVRVSDMRDLRFMTFIYSRQNRIDELFDAWSKPPPVLKKLFDDHRMDILISLVKVAHGAGNWATAAGMCVQIVQKELEPDGNIAHVCSTAWSIWSTLLEAMPLVYPQHEVMRRYAAIYESFQKKTLNTGIQTRAIQLTRLTLSVYAGQSSLPLAKTFWLDNFSRRTCFFDLRRVVALMSTEHMKEFHSFISANARARIPDMPSEISTREWLLAEASVLQFEYLMFVSIPENPEVELIEAHATASLKLYHIATQVQDEVACDIAIVAVMSLLRLHLLNMEKPFSTPPQLQAAMLLRHLLSDETFRNARQLALLSTRVHLNLGLGTIAFEHYGYAKVKEMLNDTTSWVLLSRISQAHPFDVKGPRGFSADEELAKVIGTIDKMEGQLGDFLYRDLQDFSYDTAFDLLDLKRQERSSLTKHACMIERRRIARLKDYVDMSANYDFSALPNFDFVEKQNSQRIFIEHPPVTALWVANYRSHHDLISRLIFKEPVPFAFRKTMDNLLIQEMSDQDGTGRTPEGRRRQCQSRTEQRYEKLFEFLATIAAEVYDLQPRFSENPVSIASAFIKLNFQLEDCYETYRFFIDDAHSEEPVSRRLCSEHDLMHSYGLLEILVLVARFIPTLRGIARDKSHKLYLVISKANVDRLLEKARDCYNIVRTVAEKDIDRMKKTGMSRLRKEVRERSTGQALRAILSDKDVETYAKGYVESAIEAFSGILKVKLE</sequence>
<keyword evidence="3" id="KW-1185">Reference proteome</keyword>
<accession>A0A6G1J2Z7</accession>
<dbReference type="Pfam" id="PF09797">
    <property type="entry name" value="NatB_MDM20"/>
    <property type="match status" value="1"/>
</dbReference>
<evidence type="ECO:0000313" key="2">
    <source>
        <dbReference type="EMBL" id="KAF2684778.1"/>
    </source>
</evidence>
<dbReference type="OrthoDB" id="24670at2759"/>
<dbReference type="InterPro" id="IPR019183">
    <property type="entry name" value="NAA25_NatB_aux_su"/>
</dbReference>
<protein>
    <recommendedName>
        <fullName evidence="4">N-acetyltransferase B complex non catalytic subunit-domain-containing protein</fullName>
    </recommendedName>
</protein>
<proteinExistence type="predicted"/>
<dbReference type="EMBL" id="MU005580">
    <property type="protein sequence ID" value="KAF2684778.1"/>
    <property type="molecule type" value="Genomic_DNA"/>
</dbReference>
<name>A0A6G1J2Z7_9PLEO</name>
<evidence type="ECO:0008006" key="4">
    <source>
        <dbReference type="Google" id="ProtNLM"/>
    </source>
</evidence>
<feature type="region of interest" description="Disordered" evidence="1">
    <location>
        <begin position="719"/>
        <end position="738"/>
    </location>
</feature>
<evidence type="ECO:0000256" key="1">
    <source>
        <dbReference type="SAM" id="MobiDB-lite"/>
    </source>
</evidence>
<evidence type="ECO:0000313" key="3">
    <source>
        <dbReference type="Proteomes" id="UP000799291"/>
    </source>
</evidence>
<gene>
    <name evidence="2" type="ORF">K458DRAFT_26708</name>
</gene>
<organism evidence="2 3">
    <name type="scientific">Lentithecium fluviatile CBS 122367</name>
    <dbReference type="NCBI Taxonomy" id="1168545"/>
    <lineage>
        <taxon>Eukaryota</taxon>
        <taxon>Fungi</taxon>
        <taxon>Dikarya</taxon>
        <taxon>Ascomycota</taxon>
        <taxon>Pezizomycotina</taxon>
        <taxon>Dothideomycetes</taxon>
        <taxon>Pleosporomycetidae</taxon>
        <taxon>Pleosporales</taxon>
        <taxon>Massarineae</taxon>
        <taxon>Lentitheciaceae</taxon>
        <taxon>Lentithecium</taxon>
    </lineage>
</organism>